<reference evidence="1 2" key="1">
    <citation type="submission" date="2023-10" db="EMBL/GenBank/DDBJ databases">
        <title>Rubellicoccus peritrichatus gen. nov., sp. nov., isolated from an algae of coral reef tank.</title>
        <authorList>
            <person name="Luo J."/>
        </authorList>
    </citation>
    <scope>NUCLEOTIDE SEQUENCE [LARGE SCALE GENOMIC DNA]</scope>
    <source>
        <strain evidence="1 2">CR14</strain>
    </source>
</reference>
<dbReference type="AlphaFoldDB" id="A0AAQ3QXK3"/>
<gene>
    <name evidence="1" type="ORF">RZN69_07555</name>
</gene>
<dbReference type="PANTHER" id="PTHR31047">
    <property type="entry name" value="MEIOTICALLY UP-REGULATED GENE 157 PROTEIN"/>
    <property type="match status" value="1"/>
</dbReference>
<dbReference type="EMBL" id="CP136920">
    <property type="protein sequence ID" value="WOO42945.1"/>
    <property type="molecule type" value="Genomic_DNA"/>
</dbReference>
<sequence length="443" mass="50459">MKYPCQRPAFEKRLFVSNTIDDAINRISTSIANPEIAWLFSNCLPNTLDTTVYYSNKDKEDTFVITGDIDAMWLRDSAAQIWPYLRFVKDDSALSSLFRGLINRQARCILLDPYANAFYREPHLGKWKDDLTEMKPGVHERKWEIDSLCYFLRLSHGYWSATNDKSCFGGRWKSALIATLNTIKEQQHFDRSYVFQRQSPRSSDTLSMDGVANPSKRCGLVRSAFRPSDDACLLPFLIPSNSFLSVTLNHISELIDQVYQDTMIAGGCRELAKEIEQAIRNEAMQQHPTGKTVYAYEVDGFGGRVFMDDANIPSLLSLPYLGFCSKNDPVYQNTRAAILGPDNPYFFKGSAGEGIGGPHIGMDYIWPMAIIMRALTSDDDEEILQCLRILKTTHAGTGFMHESFHKNDPKEFTRPWFGWVNSLFGELILTLYEERPHLLDQAV</sequence>
<keyword evidence="2" id="KW-1185">Reference proteome</keyword>
<evidence type="ECO:0000313" key="2">
    <source>
        <dbReference type="Proteomes" id="UP001304300"/>
    </source>
</evidence>
<protein>
    <submittedName>
        <fullName evidence="1">Glycoside hydrolase family 125 protein</fullName>
    </submittedName>
</protein>
<dbReference type="PANTHER" id="PTHR31047:SF0">
    <property type="entry name" value="MEIOTICALLY UP-REGULATED GENE 157 PROTEIN"/>
    <property type="match status" value="1"/>
</dbReference>
<dbReference type="SUPFAM" id="SSF48208">
    <property type="entry name" value="Six-hairpin glycosidases"/>
    <property type="match status" value="1"/>
</dbReference>
<dbReference type="Pfam" id="PF06824">
    <property type="entry name" value="Glyco_hydro_125"/>
    <property type="match status" value="1"/>
</dbReference>
<dbReference type="InterPro" id="IPR008928">
    <property type="entry name" value="6-hairpin_glycosidase_sf"/>
</dbReference>
<proteinExistence type="predicted"/>
<keyword evidence="1" id="KW-0378">Hydrolase</keyword>
<evidence type="ECO:0000313" key="1">
    <source>
        <dbReference type="EMBL" id="WOO42945.1"/>
    </source>
</evidence>
<dbReference type="SMART" id="SM01149">
    <property type="entry name" value="DUF1237"/>
    <property type="match status" value="1"/>
</dbReference>
<accession>A0AAQ3QXK3</accession>
<dbReference type="Gene3D" id="1.50.10.10">
    <property type="match status" value="1"/>
</dbReference>
<dbReference type="PIRSF" id="PIRSF028846">
    <property type="entry name" value="UCP028846"/>
    <property type="match status" value="1"/>
</dbReference>
<name>A0AAQ3QXK3_9BACT</name>
<dbReference type="KEGG" id="puo:RZN69_07555"/>
<dbReference type="Proteomes" id="UP001304300">
    <property type="component" value="Chromosome"/>
</dbReference>
<organism evidence="1 2">
    <name type="scientific">Rubellicoccus peritrichatus</name>
    <dbReference type="NCBI Taxonomy" id="3080537"/>
    <lineage>
        <taxon>Bacteria</taxon>
        <taxon>Pseudomonadati</taxon>
        <taxon>Verrucomicrobiota</taxon>
        <taxon>Opitutia</taxon>
        <taxon>Puniceicoccales</taxon>
        <taxon>Cerasicoccaceae</taxon>
        <taxon>Rubellicoccus</taxon>
    </lineage>
</organism>
<dbReference type="GO" id="GO:0016787">
    <property type="term" value="F:hydrolase activity"/>
    <property type="evidence" value="ECO:0007669"/>
    <property type="project" value="UniProtKB-KW"/>
</dbReference>
<dbReference type="InterPro" id="IPR008313">
    <property type="entry name" value="GH125"/>
</dbReference>
<dbReference type="InterPro" id="IPR012341">
    <property type="entry name" value="6hp_glycosidase-like_sf"/>
</dbReference>
<dbReference type="GO" id="GO:0005975">
    <property type="term" value="P:carbohydrate metabolic process"/>
    <property type="evidence" value="ECO:0007669"/>
    <property type="project" value="InterPro"/>
</dbReference>